<accession>A0A941EK72</accession>
<protein>
    <submittedName>
        <fullName evidence="2">SDR family oxidoreductase</fullName>
    </submittedName>
</protein>
<dbReference type="EMBL" id="JAGSOH010000143">
    <property type="protein sequence ID" value="MBR7830604.1"/>
    <property type="molecule type" value="Genomic_DNA"/>
</dbReference>
<dbReference type="RefSeq" id="WP_212521726.1">
    <property type="nucleotide sequence ID" value="NZ_JAGSOH010000143.1"/>
</dbReference>
<sequence length="255" mass="26095">MTQQVALVTGVAGAVGTEIARGLGRLGIAIAAVDRHETRLREKAEKLTADEVTVRAFPADIGRPGPVQSVVAKIEDELGEIDFLVNASCAQRPGDVAEYRHEDWMETFEVGATSVFLLSQAVTGRMVRRRRGSVVTVTAGAAALPRAGMAACCAATAAAAMFTRSLGLEVAGYGVRCNVVAPGSLDTVAAGVPGAAPAGTLLGRPGSFRLGIPLGRTAHPTDIAELVCFLLSSKGSYINLQTIGVDGGAALGAIA</sequence>
<name>A0A941EK72_9ACTN</name>
<organism evidence="2 3">
    <name type="scientific">Actinospica acidithermotolerans</name>
    <dbReference type="NCBI Taxonomy" id="2828514"/>
    <lineage>
        <taxon>Bacteria</taxon>
        <taxon>Bacillati</taxon>
        <taxon>Actinomycetota</taxon>
        <taxon>Actinomycetes</taxon>
        <taxon>Catenulisporales</taxon>
        <taxon>Actinospicaceae</taxon>
        <taxon>Actinospica</taxon>
    </lineage>
</organism>
<evidence type="ECO:0000313" key="2">
    <source>
        <dbReference type="EMBL" id="MBR7830604.1"/>
    </source>
</evidence>
<dbReference type="PANTHER" id="PTHR42879">
    <property type="entry name" value="3-OXOACYL-(ACYL-CARRIER-PROTEIN) REDUCTASE"/>
    <property type="match status" value="1"/>
</dbReference>
<gene>
    <name evidence="2" type="ORF">KDK95_30160</name>
</gene>
<dbReference type="InterPro" id="IPR002347">
    <property type="entry name" value="SDR_fam"/>
</dbReference>
<dbReference type="Pfam" id="PF13561">
    <property type="entry name" value="adh_short_C2"/>
    <property type="match status" value="1"/>
</dbReference>
<keyword evidence="3" id="KW-1185">Reference proteome</keyword>
<dbReference type="SUPFAM" id="SSF51735">
    <property type="entry name" value="NAD(P)-binding Rossmann-fold domains"/>
    <property type="match status" value="1"/>
</dbReference>
<comment type="caution">
    <text evidence="2">The sequence shown here is derived from an EMBL/GenBank/DDBJ whole genome shotgun (WGS) entry which is preliminary data.</text>
</comment>
<dbReference type="Gene3D" id="3.40.50.720">
    <property type="entry name" value="NAD(P)-binding Rossmann-like Domain"/>
    <property type="match status" value="1"/>
</dbReference>
<dbReference type="AlphaFoldDB" id="A0A941EK72"/>
<comment type="similarity">
    <text evidence="1">Belongs to the short-chain dehydrogenases/reductases (SDR) family.</text>
</comment>
<dbReference type="Proteomes" id="UP000676325">
    <property type="component" value="Unassembled WGS sequence"/>
</dbReference>
<dbReference type="InterPro" id="IPR036291">
    <property type="entry name" value="NAD(P)-bd_dom_sf"/>
</dbReference>
<proteinExistence type="inferred from homology"/>
<dbReference type="InterPro" id="IPR050259">
    <property type="entry name" value="SDR"/>
</dbReference>
<evidence type="ECO:0000313" key="3">
    <source>
        <dbReference type="Proteomes" id="UP000676325"/>
    </source>
</evidence>
<reference evidence="2" key="1">
    <citation type="submission" date="2021-04" db="EMBL/GenBank/DDBJ databases">
        <title>Genome based classification of Actinospica acidithermotolerans sp. nov., an actinobacterium isolated from an Indonesian hot spring.</title>
        <authorList>
            <person name="Kusuma A.B."/>
            <person name="Putra K.E."/>
            <person name="Nafisah S."/>
            <person name="Loh J."/>
            <person name="Nouioui I."/>
            <person name="Goodfellow M."/>
        </authorList>
    </citation>
    <scope>NUCLEOTIDE SEQUENCE</scope>
    <source>
        <strain evidence="2">MGRD01-02</strain>
    </source>
</reference>
<dbReference type="PRINTS" id="PR00081">
    <property type="entry name" value="GDHRDH"/>
</dbReference>
<evidence type="ECO:0000256" key="1">
    <source>
        <dbReference type="ARBA" id="ARBA00006484"/>
    </source>
</evidence>